<protein>
    <submittedName>
        <fullName evidence="1">Uncharacterized protein</fullName>
    </submittedName>
</protein>
<evidence type="ECO:0000313" key="2">
    <source>
        <dbReference type="Proteomes" id="UP000283634"/>
    </source>
</evidence>
<name>A0A3R7M1P7_TRYRA</name>
<reference evidence="1 2" key="1">
    <citation type="journal article" date="2018" name="BMC Genomics">
        <title>Genomic comparison of Trypanosoma conorhini and Trypanosoma rangeli to Trypanosoma cruzi strains of high and low virulence.</title>
        <authorList>
            <person name="Bradwell K.R."/>
            <person name="Koparde V.N."/>
            <person name="Matveyev A.V."/>
            <person name="Serrano M.G."/>
            <person name="Alves J.M."/>
            <person name="Parikh H."/>
            <person name="Huang B."/>
            <person name="Lee V."/>
            <person name="Espinosa-Alvarez O."/>
            <person name="Ortiz P.A."/>
            <person name="Costa-Martins A.G."/>
            <person name="Teixeira M.M."/>
            <person name="Buck G.A."/>
        </authorList>
    </citation>
    <scope>NUCLEOTIDE SEQUENCE [LARGE SCALE GENOMIC DNA]</scope>
    <source>
        <strain evidence="1 2">AM80</strain>
    </source>
</reference>
<dbReference type="EMBL" id="MKGL01000532">
    <property type="protein sequence ID" value="RNE97715.1"/>
    <property type="molecule type" value="Genomic_DNA"/>
</dbReference>
<organism evidence="1 2">
    <name type="scientific">Trypanosoma rangeli</name>
    <dbReference type="NCBI Taxonomy" id="5698"/>
    <lineage>
        <taxon>Eukaryota</taxon>
        <taxon>Discoba</taxon>
        <taxon>Euglenozoa</taxon>
        <taxon>Kinetoplastea</taxon>
        <taxon>Metakinetoplastina</taxon>
        <taxon>Trypanosomatida</taxon>
        <taxon>Trypanosomatidae</taxon>
        <taxon>Trypanosoma</taxon>
        <taxon>Herpetosoma</taxon>
    </lineage>
</organism>
<dbReference type="GeneID" id="40333126"/>
<accession>A0A3R7M1P7</accession>
<sequence length="109" mass="11561">MSRARYGLAAPSWVGAESSMRVDLVGCDLFVPSPMLSLFSAPLFATSASLPRLLVFFFFLASSELTDPCDSAAAATTDGDGYCAAPCCVRPDAPPSAGHRRCVVAVRRW</sequence>
<keyword evidence="2" id="KW-1185">Reference proteome</keyword>
<dbReference type="AlphaFoldDB" id="A0A3R7M1P7"/>
<gene>
    <name evidence="1" type="ORF">TraAM80_09193</name>
</gene>
<comment type="caution">
    <text evidence="1">The sequence shown here is derived from an EMBL/GenBank/DDBJ whole genome shotgun (WGS) entry which is preliminary data.</text>
</comment>
<dbReference type="Proteomes" id="UP000283634">
    <property type="component" value="Unassembled WGS sequence"/>
</dbReference>
<proteinExistence type="predicted"/>
<evidence type="ECO:0000313" key="1">
    <source>
        <dbReference type="EMBL" id="RNE97715.1"/>
    </source>
</evidence>
<dbReference type="RefSeq" id="XP_029234269.1">
    <property type="nucleotide sequence ID" value="XM_029385891.1"/>
</dbReference>